<name>A0A512NP29_9HYPH</name>
<dbReference type="Proteomes" id="UP000321058">
    <property type="component" value="Unassembled WGS sequence"/>
</dbReference>
<evidence type="ECO:0000313" key="2">
    <source>
        <dbReference type="Proteomes" id="UP000321058"/>
    </source>
</evidence>
<organism evidence="1 2">
    <name type="scientific">Reyranella soli</name>
    <dbReference type="NCBI Taxonomy" id="1230389"/>
    <lineage>
        <taxon>Bacteria</taxon>
        <taxon>Pseudomonadati</taxon>
        <taxon>Pseudomonadota</taxon>
        <taxon>Alphaproteobacteria</taxon>
        <taxon>Hyphomicrobiales</taxon>
        <taxon>Reyranellaceae</taxon>
        <taxon>Reyranella</taxon>
    </lineage>
</organism>
<dbReference type="EMBL" id="BKAJ01000177">
    <property type="protein sequence ID" value="GEP60711.1"/>
    <property type="molecule type" value="Genomic_DNA"/>
</dbReference>
<keyword evidence="2" id="KW-1185">Reference proteome</keyword>
<proteinExistence type="predicted"/>
<dbReference type="AlphaFoldDB" id="A0A512NP29"/>
<evidence type="ECO:0000313" key="1">
    <source>
        <dbReference type="EMBL" id="GEP60711.1"/>
    </source>
</evidence>
<reference evidence="1 2" key="1">
    <citation type="submission" date="2019-07" db="EMBL/GenBank/DDBJ databases">
        <title>Whole genome shotgun sequence of Reyranella soli NBRC 108950.</title>
        <authorList>
            <person name="Hosoyama A."/>
            <person name="Uohara A."/>
            <person name="Ohji S."/>
            <person name="Ichikawa N."/>
        </authorList>
    </citation>
    <scope>NUCLEOTIDE SEQUENCE [LARGE SCALE GENOMIC DNA]</scope>
    <source>
        <strain evidence="1 2">NBRC 108950</strain>
    </source>
</reference>
<sequence>MDLARLAAEQVSQSFLWRPRRVEATPASSDEGATCAYPIKAGKVFLQAAPYRLRDFVDQATGLTDACRSCHTVCVQRFSAEADQAGLLRFALTIRGDTYVDLKCPMKTTARRNYLGVTIK</sequence>
<accession>A0A512NP29</accession>
<comment type="caution">
    <text evidence="1">The sequence shown here is derived from an EMBL/GenBank/DDBJ whole genome shotgun (WGS) entry which is preliminary data.</text>
</comment>
<protein>
    <submittedName>
        <fullName evidence="1">Uncharacterized protein</fullName>
    </submittedName>
</protein>
<gene>
    <name evidence="1" type="ORF">RSO01_78770</name>
</gene>